<dbReference type="EMBL" id="UINC01129316">
    <property type="protein sequence ID" value="SVD09613.1"/>
    <property type="molecule type" value="Genomic_DNA"/>
</dbReference>
<dbReference type="PROSITE" id="PS51318">
    <property type="entry name" value="TAT"/>
    <property type="match status" value="1"/>
</dbReference>
<sequence>MNDKVTRRDFLNGTQVAIGTSLFTPWAEVFGTAAFKFALQADYYPPAKTGLRGSHDGSWETMHARVSGTTWPKTLPEEEFDLVVVGAGISGLSAAHFYRAENPGARILILDNHDDFGGHAKRNEFQVNG</sequence>
<evidence type="ECO:0000313" key="1">
    <source>
        <dbReference type="EMBL" id="SVD09613.1"/>
    </source>
</evidence>
<gene>
    <name evidence="1" type="ORF">METZ01_LOCUS362467</name>
</gene>
<organism evidence="1">
    <name type="scientific">marine metagenome</name>
    <dbReference type="NCBI Taxonomy" id="408172"/>
    <lineage>
        <taxon>unclassified sequences</taxon>
        <taxon>metagenomes</taxon>
        <taxon>ecological metagenomes</taxon>
    </lineage>
</organism>
<evidence type="ECO:0008006" key="2">
    <source>
        <dbReference type="Google" id="ProtNLM"/>
    </source>
</evidence>
<dbReference type="Pfam" id="PF13450">
    <property type="entry name" value="NAD_binding_8"/>
    <property type="match status" value="1"/>
</dbReference>
<dbReference type="InterPro" id="IPR006311">
    <property type="entry name" value="TAT_signal"/>
</dbReference>
<name>A0A382SIF5_9ZZZZ</name>
<dbReference type="Gene3D" id="3.50.50.60">
    <property type="entry name" value="FAD/NAD(P)-binding domain"/>
    <property type="match status" value="1"/>
</dbReference>
<dbReference type="AlphaFoldDB" id="A0A382SIF5"/>
<accession>A0A382SIF5</accession>
<feature type="non-terminal residue" evidence="1">
    <location>
        <position position="129"/>
    </location>
</feature>
<dbReference type="InterPro" id="IPR036188">
    <property type="entry name" value="FAD/NAD-bd_sf"/>
</dbReference>
<dbReference type="SUPFAM" id="SSF51905">
    <property type="entry name" value="FAD/NAD(P)-binding domain"/>
    <property type="match status" value="1"/>
</dbReference>
<proteinExistence type="predicted"/>
<reference evidence="1" key="1">
    <citation type="submission" date="2018-05" db="EMBL/GenBank/DDBJ databases">
        <authorList>
            <person name="Lanie J.A."/>
            <person name="Ng W.-L."/>
            <person name="Kazmierczak K.M."/>
            <person name="Andrzejewski T.M."/>
            <person name="Davidsen T.M."/>
            <person name="Wayne K.J."/>
            <person name="Tettelin H."/>
            <person name="Glass J.I."/>
            <person name="Rusch D."/>
            <person name="Podicherti R."/>
            <person name="Tsui H.-C.T."/>
            <person name="Winkler M.E."/>
        </authorList>
    </citation>
    <scope>NUCLEOTIDE SEQUENCE</scope>
</reference>
<protein>
    <recommendedName>
        <fullName evidence="2">FAD dependent oxidoreductase domain-containing protein</fullName>
    </recommendedName>
</protein>